<keyword evidence="1" id="KW-1133">Transmembrane helix</keyword>
<feature type="non-terminal residue" evidence="3">
    <location>
        <position position="69"/>
    </location>
</feature>
<evidence type="ECO:0000256" key="1">
    <source>
        <dbReference type="SAM" id="Phobius"/>
    </source>
</evidence>
<proteinExistence type="evidence at transcript level"/>
<keyword evidence="2" id="KW-0732">Signal</keyword>
<evidence type="ECO:0000313" key="3">
    <source>
        <dbReference type="EMBL" id="JAA53398.1"/>
    </source>
</evidence>
<evidence type="ECO:0008006" key="4">
    <source>
        <dbReference type="Google" id="ProtNLM"/>
    </source>
</evidence>
<accession>K9IV63</accession>
<protein>
    <recommendedName>
        <fullName evidence="4">Secreted protein</fullName>
    </recommendedName>
</protein>
<reference evidence="3" key="1">
    <citation type="submission" date="2012-11" db="EMBL/GenBank/DDBJ databases">
        <title>The Vampirome: Transcriptome and Proteome Analysis of the Submandibular and Accessory Glands of the Vampire Bat and Vector of Human Rabies, Desmodus rotundus.</title>
        <authorList>
            <person name="Francischetti I.M.B."/>
            <person name="Assumpcao T.C.F."/>
            <person name="Ma D."/>
            <person name="Vicente E.C."/>
            <person name="Ribeiro J.M.C."/>
        </authorList>
    </citation>
    <scope>NUCLEOTIDE SEQUENCE</scope>
    <source>
        <tissue evidence="3">Salivary gland</tissue>
    </source>
</reference>
<feature type="signal peptide" evidence="2">
    <location>
        <begin position="1"/>
        <end position="22"/>
    </location>
</feature>
<dbReference type="EMBL" id="GABZ01000127">
    <property type="protein sequence ID" value="JAA53398.1"/>
    <property type="molecule type" value="mRNA"/>
</dbReference>
<organism evidence="3">
    <name type="scientific">Desmodus rotundus</name>
    <name type="common">Vampire bat</name>
    <dbReference type="NCBI Taxonomy" id="9430"/>
    <lineage>
        <taxon>Eukaryota</taxon>
        <taxon>Metazoa</taxon>
        <taxon>Chordata</taxon>
        <taxon>Craniata</taxon>
        <taxon>Vertebrata</taxon>
        <taxon>Euteleostomi</taxon>
        <taxon>Mammalia</taxon>
        <taxon>Eutheria</taxon>
        <taxon>Laurasiatheria</taxon>
        <taxon>Chiroptera</taxon>
        <taxon>Yangochiroptera</taxon>
        <taxon>Phyllostomidae</taxon>
        <taxon>Desmodontinae</taxon>
        <taxon>Desmodus</taxon>
    </lineage>
</organism>
<keyword evidence="1" id="KW-0812">Transmembrane</keyword>
<evidence type="ECO:0000256" key="2">
    <source>
        <dbReference type="SAM" id="SignalP"/>
    </source>
</evidence>
<feature type="transmembrane region" description="Helical" evidence="1">
    <location>
        <begin position="38"/>
        <end position="60"/>
    </location>
</feature>
<feature type="chain" id="PRO_5003931289" description="Secreted protein" evidence="2">
    <location>
        <begin position="23"/>
        <end position="69"/>
    </location>
</feature>
<keyword evidence="1" id="KW-0472">Membrane</keyword>
<dbReference type="AlphaFoldDB" id="K9IV63"/>
<sequence>MPSSYILFSLCLTWALIRRACSGVSTAKLSILSLAVRLLYFSYYTLKYIISSSNCLVFLLKNKSRHSLG</sequence>
<name>K9IV63_DESRO</name>